<dbReference type="InterPro" id="IPR006553">
    <property type="entry name" value="Leu-rich_rpt_Cys-con_subtyp"/>
</dbReference>
<evidence type="ECO:0000313" key="1">
    <source>
        <dbReference type="Proteomes" id="UP000504624"/>
    </source>
</evidence>
<keyword evidence="1" id="KW-1185">Reference proteome</keyword>
<accession>A0A6J0JA03</accession>
<sequence>MYMCPPHPCLFTPPAEELFFQSSYLLLTVSARPSSRIYFSHHLTCCHHVSRCPNLLSLTLSGCGHVTDDSILLLLRSCPKLRTLKLENCVRITDRSLQAVTLHGGALHTLHVDFCRNITQAGLQRVREQCPSVMLRAERSANMIPDSQPDKKLRLERASRKLVEL</sequence>
<dbReference type="PANTHER" id="PTHR13318:SF106">
    <property type="entry name" value="F-BOX_LRR-REPEAT PROTEIN 2"/>
    <property type="match status" value="1"/>
</dbReference>
<dbReference type="GO" id="GO:0031146">
    <property type="term" value="P:SCF-dependent proteasomal ubiquitin-dependent protein catabolic process"/>
    <property type="evidence" value="ECO:0007669"/>
    <property type="project" value="TreeGrafter"/>
</dbReference>
<dbReference type="Gene3D" id="3.80.10.10">
    <property type="entry name" value="Ribonuclease Inhibitor"/>
    <property type="match status" value="1"/>
</dbReference>
<protein>
    <submittedName>
        <fullName evidence="2">F-box and leucine-rich protein 22</fullName>
    </submittedName>
</protein>
<dbReference type="OrthoDB" id="549243at2759"/>
<evidence type="ECO:0000313" key="2">
    <source>
        <dbReference type="RefSeq" id="XP_017695773.1"/>
    </source>
</evidence>
<dbReference type="Proteomes" id="UP000504624">
    <property type="component" value="Unplaced"/>
</dbReference>
<proteinExistence type="predicted"/>
<reference evidence="2" key="1">
    <citation type="submission" date="2025-08" db="UniProtKB">
        <authorList>
            <consortium name="RefSeq"/>
        </authorList>
    </citation>
    <scope>IDENTIFICATION</scope>
</reference>
<dbReference type="RefSeq" id="XP_017695773.1">
    <property type="nucleotide sequence ID" value="XM_017840284.1"/>
</dbReference>
<gene>
    <name evidence="2" type="primary">FBXL22</name>
</gene>
<dbReference type="AlphaFoldDB" id="A0A6J0JA03"/>
<dbReference type="PANTHER" id="PTHR13318">
    <property type="entry name" value="PARTNER OF PAIRED, ISOFORM B-RELATED"/>
    <property type="match status" value="1"/>
</dbReference>
<dbReference type="SMART" id="SM00367">
    <property type="entry name" value="LRR_CC"/>
    <property type="match status" value="3"/>
</dbReference>
<dbReference type="CTD" id="283807"/>
<name>A0A6J0JA03_9PASS</name>
<dbReference type="InterPro" id="IPR032675">
    <property type="entry name" value="LRR_dom_sf"/>
</dbReference>
<dbReference type="GeneID" id="108510620"/>
<dbReference type="SUPFAM" id="SSF52047">
    <property type="entry name" value="RNI-like"/>
    <property type="match status" value="1"/>
</dbReference>
<dbReference type="GO" id="GO:0019005">
    <property type="term" value="C:SCF ubiquitin ligase complex"/>
    <property type="evidence" value="ECO:0007669"/>
    <property type="project" value="TreeGrafter"/>
</dbReference>
<organism evidence="1 2">
    <name type="scientific">Lepidothrix coronata</name>
    <name type="common">blue-crowned manakin</name>
    <dbReference type="NCBI Taxonomy" id="321398"/>
    <lineage>
        <taxon>Eukaryota</taxon>
        <taxon>Metazoa</taxon>
        <taxon>Chordata</taxon>
        <taxon>Craniata</taxon>
        <taxon>Vertebrata</taxon>
        <taxon>Euteleostomi</taxon>
        <taxon>Archelosauria</taxon>
        <taxon>Archosauria</taxon>
        <taxon>Dinosauria</taxon>
        <taxon>Saurischia</taxon>
        <taxon>Theropoda</taxon>
        <taxon>Coelurosauria</taxon>
        <taxon>Aves</taxon>
        <taxon>Neognathae</taxon>
        <taxon>Neoaves</taxon>
        <taxon>Telluraves</taxon>
        <taxon>Australaves</taxon>
        <taxon>Passeriformes</taxon>
        <taxon>Pipridae</taxon>
        <taxon>Lepidothrix</taxon>
    </lineage>
</organism>